<name>A0A0E9LV57_9BACT</name>
<evidence type="ECO:0000313" key="2">
    <source>
        <dbReference type="EMBL" id="GAO29188.1"/>
    </source>
</evidence>
<evidence type="ECO:0000313" key="3">
    <source>
        <dbReference type="Proteomes" id="UP000032900"/>
    </source>
</evidence>
<proteinExistence type="predicted"/>
<comment type="caution">
    <text evidence="2">The sequence shown here is derived from an EMBL/GenBank/DDBJ whole genome shotgun (WGS) entry which is preliminary data.</text>
</comment>
<gene>
    <name evidence="2" type="ORF">JCM15548_11353</name>
</gene>
<dbReference type="GO" id="GO:0032259">
    <property type="term" value="P:methylation"/>
    <property type="evidence" value="ECO:0007669"/>
    <property type="project" value="UniProtKB-KW"/>
</dbReference>
<dbReference type="InterPro" id="IPR025714">
    <property type="entry name" value="Methyltranfer_dom"/>
</dbReference>
<dbReference type="RefSeq" id="WP_062123173.1">
    <property type="nucleotide sequence ID" value="NZ_BAZW01000007.1"/>
</dbReference>
<dbReference type="Pfam" id="PF13847">
    <property type="entry name" value="Methyltransf_31"/>
    <property type="match status" value="1"/>
</dbReference>
<evidence type="ECO:0000259" key="1">
    <source>
        <dbReference type="Pfam" id="PF13847"/>
    </source>
</evidence>
<accession>A0A0E9LV57</accession>
<organism evidence="2 3">
    <name type="scientific">Geofilum rubicundum JCM 15548</name>
    <dbReference type="NCBI Taxonomy" id="1236989"/>
    <lineage>
        <taxon>Bacteria</taxon>
        <taxon>Pseudomonadati</taxon>
        <taxon>Bacteroidota</taxon>
        <taxon>Bacteroidia</taxon>
        <taxon>Marinilabiliales</taxon>
        <taxon>Marinilabiliaceae</taxon>
        <taxon>Geofilum</taxon>
    </lineage>
</organism>
<protein>
    <submittedName>
        <fullName evidence="2">SAM-dependent methyltransferase</fullName>
    </submittedName>
</protein>
<feature type="domain" description="Methyltransferase" evidence="1">
    <location>
        <begin position="92"/>
        <end position="210"/>
    </location>
</feature>
<reference evidence="2 3" key="1">
    <citation type="journal article" date="2015" name="Microbes Environ.">
        <title>Distribution and evolution of nitrogen fixation genes in the phylum bacteroidetes.</title>
        <authorList>
            <person name="Inoue J."/>
            <person name="Oshima K."/>
            <person name="Suda W."/>
            <person name="Sakamoto M."/>
            <person name="Iino T."/>
            <person name="Noda S."/>
            <person name="Hongoh Y."/>
            <person name="Hattori M."/>
            <person name="Ohkuma M."/>
        </authorList>
    </citation>
    <scope>NUCLEOTIDE SEQUENCE [LARGE SCALE GENOMIC DNA]</scope>
    <source>
        <strain evidence="2">JCM 15548</strain>
    </source>
</reference>
<dbReference type="GO" id="GO:0008168">
    <property type="term" value="F:methyltransferase activity"/>
    <property type="evidence" value="ECO:0007669"/>
    <property type="project" value="UniProtKB-KW"/>
</dbReference>
<dbReference type="OrthoDB" id="1119595at2"/>
<keyword evidence="2" id="KW-0808">Transferase</keyword>
<keyword evidence="3" id="KW-1185">Reference proteome</keyword>
<dbReference type="STRING" id="1236989.JCM15548_11353"/>
<dbReference type="EMBL" id="BAZW01000007">
    <property type="protein sequence ID" value="GAO29188.1"/>
    <property type="molecule type" value="Genomic_DNA"/>
</dbReference>
<dbReference type="InterPro" id="IPR029063">
    <property type="entry name" value="SAM-dependent_MTases_sf"/>
</dbReference>
<dbReference type="AlphaFoldDB" id="A0A0E9LV57"/>
<keyword evidence="2" id="KW-0489">Methyltransferase</keyword>
<dbReference type="Proteomes" id="UP000032900">
    <property type="component" value="Unassembled WGS sequence"/>
</dbReference>
<dbReference type="SUPFAM" id="SSF53335">
    <property type="entry name" value="S-adenosyl-L-methionine-dependent methyltransferases"/>
    <property type="match status" value="1"/>
</dbReference>
<dbReference type="Gene3D" id="3.40.50.150">
    <property type="entry name" value="Vaccinia Virus protein VP39"/>
    <property type="match status" value="1"/>
</dbReference>
<dbReference type="CDD" id="cd02440">
    <property type="entry name" value="AdoMet_MTases"/>
    <property type="match status" value="1"/>
</dbReference>
<sequence>MRIVTFEDARDIYLKMVQRGLSFSLSKLTFNQVKRTKSSFNAVHFDSSNWWIIPEVKQRWNALITGSKEVTYEEFVSRNFFQGYPSLQMVSIGSGVCSHELKLAELNPHWEIICVDFSDHLLAKAREVADEKQLKNIRFLSKDICGYEFPAHSIDVVFFHQSLHHFKEMDTFVKKKVVDKLKATGYLMMNEYVGVNRLQYAKEQIRAINKCLSLVPERQRLLYKTGLVKNWYYGSGLLRMIIADPSECVESENIRPVIHKYFETIFEKSFGGNLLMPVLKDISHHFINARVDLEKQMILNRLFECEDQYLSNHPSDFVFGIYRKRPQ</sequence>